<feature type="compositionally biased region" description="Basic and acidic residues" evidence="1">
    <location>
        <begin position="17"/>
        <end position="30"/>
    </location>
</feature>
<name>A0A391NM84_9EUKA</name>
<feature type="region of interest" description="Disordered" evidence="1">
    <location>
        <begin position="1"/>
        <end position="45"/>
    </location>
</feature>
<evidence type="ECO:0000256" key="1">
    <source>
        <dbReference type="SAM" id="MobiDB-lite"/>
    </source>
</evidence>
<proteinExistence type="predicted"/>
<organism evidence="2 3">
    <name type="scientific">Kipferlia bialata</name>
    <dbReference type="NCBI Taxonomy" id="797122"/>
    <lineage>
        <taxon>Eukaryota</taxon>
        <taxon>Metamonada</taxon>
        <taxon>Carpediemonas-like organisms</taxon>
        <taxon>Kipferlia</taxon>
    </lineage>
</organism>
<accession>A0A391NM84</accession>
<evidence type="ECO:0000313" key="3">
    <source>
        <dbReference type="Proteomes" id="UP000265618"/>
    </source>
</evidence>
<feature type="non-terminal residue" evidence="2">
    <location>
        <position position="1"/>
    </location>
</feature>
<dbReference type="AlphaFoldDB" id="A0A391NM84"/>
<keyword evidence="3" id="KW-1185">Reference proteome</keyword>
<dbReference type="EMBL" id="BDIP01001955">
    <property type="protein sequence ID" value="GCA62984.1"/>
    <property type="molecule type" value="Genomic_DNA"/>
</dbReference>
<reference evidence="2 3" key="1">
    <citation type="journal article" date="2018" name="PLoS ONE">
        <title>The draft genome of Kipferlia bialata reveals reductive genome evolution in fornicate parasites.</title>
        <authorList>
            <person name="Tanifuji G."/>
            <person name="Takabayashi S."/>
            <person name="Kume K."/>
            <person name="Takagi M."/>
            <person name="Nakayama T."/>
            <person name="Kamikawa R."/>
            <person name="Inagaki Y."/>
            <person name="Hashimoto T."/>
        </authorList>
    </citation>
    <scope>NUCLEOTIDE SEQUENCE [LARGE SCALE GENOMIC DNA]</scope>
    <source>
        <strain evidence="2">NY0173</strain>
    </source>
</reference>
<evidence type="ECO:0000313" key="2">
    <source>
        <dbReference type="EMBL" id="GCA62984.1"/>
    </source>
</evidence>
<protein>
    <submittedName>
        <fullName evidence="2">Uncharacterized protein</fullName>
    </submittedName>
</protein>
<gene>
    <name evidence="2" type="ORF">KIPB_007133</name>
</gene>
<sequence length="45" mass="4910">MSDSERQRLTAAAESDGYQHTDWTEADSAKKSSATPTAEDKLPIL</sequence>
<dbReference type="Proteomes" id="UP000265618">
    <property type="component" value="Unassembled WGS sequence"/>
</dbReference>
<comment type="caution">
    <text evidence="2">The sequence shown here is derived from an EMBL/GenBank/DDBJ whole genome shotgun (WGS) entry which is preliminary data.</text>
</comment>